<dbReference type="EMBL" id="CP095043">
    <property type="protein sequence ID" value="UOQ61916.1"/>
    <property type="molecule type" value="Genomic_DNA"/>
</dbReference>
<dbReference type="SMART" id="SM00903">
    <property type="entry name" value="Flavin_Reduct"/>
    <property type="match status" value="1"/>
</dbReference>
<proteinExistence type="inferred from homology"/>
<name>A0ABY4G050_9MICO</name>
<dbReference type="InterPro" id="IPR050268">
    <property type="entry name" value="NADH-dep_flavin_reductase"/>
</dbReference>
<dbReference type="SUPFAM" id="SSF50475">
    <property type="entry name" value="FMN-binding split barrel"/>
    <property type="match status" value="1"/>
</dbReference>
<sequence>MPAGSIGLASNGTIDDISHYRQVLGSFMTGVTIITTIDADGRPRGITANSFTSVSLDPPLVLFCVDYRAASYETFQQASGFAIHVLSSEQQDLARTFASKSETKFEHLDTDTGVSGAPILRDVHGWLDCELSEVVIAGDHAIIIGEVKRYSAAPARPLGFYQGRFFGFNTDQEISATVPQSAKITVGWMMQSQDGNVIAAPAADGGLALPQSTLSASRIHAAALTEEATERFGLPTSTEFLYSVYEGHGDQLTLVYRGQVFADSEDLRAAGYLALPPGEVDPTKFHGPGEEAVVDRYLEELANARFGLYAGSLAEGSIAHIQDITSDHRPSRAKESV</sequence>
<dbReference type="Gene3D" id="3.90.79.10">
    <property type="entry name" value="Nucleoside Triphosphate Pyrophosphohydrolase"/>
    <property type="match status" value="1"/>
</dbReference>
<dbReference type="Pfam" id="PF01613">
    <property type="entry name" value="Flavin_Reduct"/>
    <property type="match status" value="1"/>
</dbReference>
<keyword evidence="2" id="KW-0560">Oxidoreductase</keyword>
<accession>A0ABY4G050</accession>
<evidence type="ECO:0000313" key="5">
    <source>
        <dbReference type="Proteomes" id="UP000831775"/>
    </source>
</evidence>
<gene>
    <name evidence="4" type="ORF">MUN76_11020</name>
</gene>
<keyword evidence="5" id="KW-1185">Reference proteome</keyword>
<protein>
    <submittedName>
        <fullName evidence="4">Flavin reductase family protein</fullName>
    </submittedName>
</protein>
<evidence type="ECO:0000256" key="1">
    <source>
        <dbReference type="ARBA" id="ARBA00008898"/>
    </source>
</evidence>
<comment type="similarity">
    <text evidence="1">Belongs to the non-flavoprotein flavin reductase family.</text>
</comment>
<dbReference type="Proteomes" id="UP000831775">
    <property type="component" value="Chromosome"/>
</dbReference>
<organism evidence="4 5">
    <name type="scientific">Leucobacter rhizosphaerae</name>
    <dbReference type="NCBI Taxonomy" id="2932245"/>
    <lineage>
        <taxon>Bacteria</taxon>
        <taxon>Bacillati</taxon>
        <taxon>Actinomycetota</taxon>
        <taxon>Actinomycetes</taxon>
        <taxon>Micrococcales</taxon>
        <taxon>Microbacteriaceae</taxon>
        <taxon>Leucobacter</taxon>
    </lineage>
</organism>
<dbReference type="InterPro" id="IPR012349">
    <property type="entry name" value="Split_barrel_FMN-bd"/>
</dbReference>
<dbReference type="Gene3D" id="2.30.110.10">
    <property type="entry name" value="Electron Transport, Fmn-binding Protein, Chain A"/>
    <property type="match status" value="1"/>
</dbReference>
<evidence type="ECO:0000313" key="4">
    <source>
        <dbReference type="EMBL" id="UOQ61916.1"/>
    </source>
</evidence>
<evidence type="ECO:0000256" key="2">
    <source>
        <dbReference type="ARBA" id="ARBA00023002"/>
    </source>
</evidence>
<dbReference type="InterPro" id="IPR002563">
    <property type="entry name" value="Flavin_Rdtase-like_dom"/>
</dbReference>
<dbReference type="PANTHER" id="PTHR30466">
    <property type="entry name" value="FLAVIN REDUCTASE"/>
    <property type="match status" value="1"/>
</dbReference>
<feature type="domain" description="Flavin reductase like" evidence="3">
    <location>
        <begin position="24"/>
        <end position="167"/>
    </location>
</feature>
<dbReference type="RefSeq" id="WP_244688756.1">
    <property type="nucleotide sequence ID" value="NZ_CP095043.1"/>
</dbReference>
<dbReference type="PANTHER" id="PTHR30466:SF11">
    <property type="entry name" value="FLAVIN-DEPENDENT MONOOXYGENASE, REDUCTASE SUBUNIT HSAB"/>
    <property type="match status" value="1"/>
</dbReference>
<reference evidence="4 5" key="1">
    <citation type="submission" date="2022-04" db="EMBL/GenBank/DDBJ databases">
        <title>Leucobacter sp. isolated from rhizosphere of onion.</title>
        <authorList>
            <person name="Won M."/>
            <person name="Lee C.-M."/>
            <person name="Woen H.-Y."/>
            <person name="Kwon S.-W."/>
        </authorList>
    </citation>
    <scope>NUCLEOTIDE SEQUENCE [LARGE SCALE GENOMIC DNA]</scope>
    <source>
        <strain evidence="4 5">H25R-14</strain>
    </source>
</reference>
<evidence type="ECO:0000259" key="3">
    <source>
        <dbReference type="SMART" id="SM00903"/>
    </source>
</evidence>